<dbReference type="Pfam" id="PF13439">
    <property type="entry name" value="Glyco_transf_4"/>
    <property type="match status" value="1"/>
</dbReference>
<protein>
    <submittedName>
        <fullName evidence="3">Glycosyltransferase family 4 protein</fullName>
    </submittedName>
</protein>
<dbReference type="CDD" id="cd03817">
    <property type="entry name" value="GT4_UGDG-like"/>
    <property type="match status" value="1"/>
</dbReference>
<evidence type="ECO:0000259" key="2">
    <source>
        <dbReference type="Pfam" id="PF13439"/>
    </source>
</evidence>
<dbReference type="InterPro" id="IPR001296">
    <property type="entry name" value="Glyco_trans_1"/>
</dbReference>
<organism evidence="3">
    <name type="scientific">Mesoaciditoga lauensis</name>
    <dbReference type="NCBI Taxonomy" id="1495039"/>
    <lineage>
        <taxon>Bacteria</taxon>
        <taxon>Thermotogati</taxon>
        <taxon>Thermotogota</taxon>
        <taxon>Thermotogae</taxon>
        <taxon>Mesoaciditogales</taxon>
        <taxon>Mesoaciditogaceae</taxon>
        <taxon>Mesoaciditoga</taxon>
    </lineage>
</organism>
<dbReference type="PANTHER" id="PTHR45947:SF3">
    <property type="entry name" value="SULFOQUINOVOSYL TRANSFERASE SQD2"/>
    <property type="match status" value="1"/>
</dbReference>
<gene>
    <name evidence="3" type="ORF">ENX73_05310</name>
</gene>
<name>A0A7V3RF51_9BACT</name>
<feature type="domain" description="Glycosyltransferase subfamily 4-like N-terminal" evidence="2">
    <location>
        <begin position="14"/>
        <end position="177"/>
    </location>
</feature>
<evidence type="ECO:0000259" key="1">
    <source>
        <dbReference type="Pfam" id="PF00534"/>
    </source>
</evidence>
<evidence type="ECO:0000313" key="3">
    <source>
        <dbReference type="EMBL" id="HGE75523.1"/>
    </source>
</evidence>
<dbReference type="AlphaFoldDB" id="A0A7V3RF51"/>
<dbReference type="PANTHER" id="PTHR45947">
    <property type="entry name" value="SULFOQUINOVOSYL TRANSFERASE SQD2"/>
    <property type="match status" value="1"/>
</dbReference>
<dbReference type="Pfam" id="PF00534">
    <property type="entry name" value="Glycos_transf_1"/>
    <property type="match status" value="1"/>
</dbReference>
<dbReference type="GO" id="GO:0016757">
    <property type="term" value="F:glycosyltransferase activity"/>
    <property type="evidence" value="ECO:0007669"/>
    <property type="project" value="InterPro"/>
</dbReference>
<dbReference type="EMBL" id="DTPE01000209">
    <property type="protein sequence ID" value="HGE75523.1"/>
    <property type="molecule type" value="Genomic_DNA"/>
</dbReference>
<sequence length="403" mass="46139">MNIGMMSDTYIPQINGVATSVHLFKKYLEEIGDNVYVFAPVVPQDEAGTFRVSGLKFFFEPQHRLAIPLSNKILNISSKLKIDLVHSHAPFSMGFQAVRLSEQLGIPHVHTYHTLLTEYRHYLPMPIRPTENAVKEFSMWFCNMTDTVIAPTDKIKDELLDYGVKVPVHILPTGIDVKNFQRSLKYSVRERYSIPEKDRIILFVGRIAKEKNIHFLIDAFKRLNGEMKNTTLIIVGDGPEKQEIIHRIARTGLKNKVIMTGYIPRDDVVEYYREADLFAFGSVTETQGLVVLEALAAGLPVVAVAKEGIADVLIDGKGCLLVDDVLLDPFVEKMKKILRDEEFRIKLSDEGINYVNQNWAMDTMAKRLHGIYEETVVSSKRRRKNYDTKSFFTYLHSLRLRLF</sequence>
<dbReference type="SUPFAM" id="SSF53756">
    <property type="entry name" value="UDP-Glycosyltransferase/glycogen phosphorylase"/>
    <property type="match status" value="1"/>
</dbReference>
<dbReference type="Gene3D" id="3.40.50.2000">
    <property type="entry name" value="Glycogen Phosphorylase B"/>
    <property type="match status" value="2"/>
</dbReference>
<dbReference type="InterPro" id="IPR028098">
    <property type="entry name" value="Glyco_trans_4-like_N"/>
</dbReference>
<dbReference type="InterPro" id="IPR050194">
    <property type="entry name" value="Glycosyltransferase_grp1"/>
</dbReference>
<feature type="domain" description="Glycosyl transferase family 1" evidence="1">
    <location>
        <begin position="189"/>
        <end position="351"/>
    </location>
</feature>
<keyword evidence="3" id="KW-0808">Transferase</keyword>
<accession>A0A7V3RF51</accession>
<reference evidence="3" key="1">
    <citation type="journal article" date="2020" name="mSystems">
        <title>Genome- and Community-Level Interaction Insights into Carbon Utilization and Element Cycling Functions of Hydrothermarchaeota in Hydrothermal Sediment.</title>
        <authorList>
            <person name="Zhou Z."/>
            <person name="Liu Y."/>
            <person name="Xu W."/>
            <person name="Pan J."/>
            <person name="Luo Z.H."/>
            <person name="Li M."/>
        </authorList>
    </citation>
    <scope>NUCLEOTIDE SEQUENCE [LARGE SCALE GENOMIC DNA]</scope>
    <source>
        <strain evidence="3">SpSt-966</strain>
    </source>
</reference>
<proteinExistence type="predicted"/>
<comment type="caution">
    <text evidence="3">The sequence shown here is derived from an EMBL/GenBank/DDBJ whole genome shotgun (WGS) entry which is preliminary data.</text>
</comment>